<dbReference type="EMBL" id="JAHYIQ010000025">
    <property type="protein sequence ID" value="KAK1121704.1"/>
    <property type="molecule type" value="Genomic_DNA"/>
</dbReference>
<dbReference type="AlphaFoldDB" id="A0AA40KIK0"/>
<gene>
    <name evidence="1" type="ORF">K0M31_010015</name>
</gene>
<name>A0AA40KIK0_9HYME</name>
<keyword evidence="2" id="KW-1185">Reference proteome</keyword>
<organism evidence="1 2">
    <name type="scientific">Melipona bicolor</name>
    <dbReference type="NCBI Taxonomy" id="60889"/>
    <lineage>
        <taxon>Eukaryota</taxon>
        <taxon>Metazoa</taxon>
        <taxon>Ecdysozoa</taxon>
        <taxon>Arthropoda</taxon>
        <taxon>Hexapoda</taxon>
        <taxon>Insecta</taxon>
        <taxon>Pterygota</taxon>
        <taxon>Neoptera</taxon>
        <taxon>Endopterygota</taxon>
        <taxon>Hymenoptera</taxon>
        <taxon>Apocrita</taxon>
        <taxon>Aculeata</taxon>
        <taxon>Apoidea</taxon>
        <taxon>Anthophila</taxon>
        <taxon>Apidae</taxon>
        <taxon>Melipona</taxon>
    </lineage>
</organism>
<protein>
    <submittedName>
        <fullName evidence="1">Uncharacterized protein</fullName>
    </submittedName>
</protein>
<accession>A0AA40KIK0</accession>
<proteinExistence type="predicted"/>
<evidence type="ECO:0000313" key="1">
    <source>
        <dbReference type="EMBL" id="KAK1121704.1"/>
    </source>
</evidence>
<feature type="non-terminal residue" evidence="1">
    <location>
        <position position="1"/>
    </location>
</feature>
<sequence length="85" mass="9708">MNRVGINFHGTTGRVSSSCSSAWSSEEDQADSLTLLDVYIFKTKRKKERLNMFETALRQVVTKKRNYKEHSRKAHLASVEPYATA</sequence>
<dbReference type="Proteomes" id="UP001177670">
    <property type="component" value="Unassembled WGS sequence"/>
</dbReference>
<comment type="caution">
    <text evidence="1">The sequence shown here is derived from an EMBL/GenBank/DDBJ whole genome shotgun (WGS) entry which is preliminary data.</text>
</comment>
<reference evidence="1" key="1">
    <citation type="submission" date="2021-10" db="EMBL/GenBank/DDBJ databases">
        <title>Melipona bicolor Genome sequencing and assembly.</title>
        <authorList>
            <person name="Araujo N.S."/>
            <person name="Arias M.C."/>
        </authorList>
    </citation>
    <scope>NUCLEOTIDE SEQUENCE</scope>
    <source>
        <strain evidence="1">USP_2M_L1-L4_2017</strain>
        <tissue evidence="1">Whole body</tissue>
    </source>
</reference>
<evidence type="ECO:0000313" key="2">
    <source>
        <dbReference type="Proteomes" id="UP001177670"/>
    </source>
</evidence>